<evidence type="ECO:0000256" key="2">
    <source>
        <dbReference type="ARBA" id="ARBA00022801"/>
    </source>
</evidence>
<dbReference type="InterPro" id="IPR039298">
    <property type="entry name" value="ACOT13"/>
</dbReference>
<comment type="similarity">
    <text evidence="1">Belongs to the thioesterase PaaI family.</text>
</comment>
<evidence type="ECO:0000256" key="1">
    <source>
        <dbReference type="ARBA" id="ARBA00008324"/>
    </source>
</evidence>
<keyword evidence="5" id="KW-1185">Reference proteome</keyword>
<dbReference type="PANTHER" id="PTHR21660">
    <property type="entry name" value="THIOESTERASE SUPERFAMILY MEMBER-RELATED"/>
    <property type="match status" value="1"/>
</dbReference>
<dbReference type="PANTHER" id="PTHR21660:SF1">
    <property type="entry name" value="ACYL-COENZYME A THIOESTERASE 13"/>
    <property type="match status" value="1"/>
</dbReference>
<dbReference type="Pfam" id="PF03061">
    <property type="entry name" value="4HBT"/>
    <property type="match status" value="1"/>
</dbReference>
<dbReference type="CDD" id="cd03443">
    <property type="entry name" value="PaaI_thioesterase"/>
    <property type="match status" value="1"/>
</dbReference>
<dbReference type="Gene3D" id="3.10.129.10">
    <property type="entry name" value="Hotdog Thioesterase"/>
    <property type="match status" value="1"/>
</dbReference>
<evidence type="ECO:0000313" key="5">
    <source>
        <dbReference type="Proteomes" id="UP000637002"/>
    </source>
</evidence>
<dbReference type="AlphaFoldDB" id="A0A916TWG5"/>
<accession>A0A916TWG5</accession>
<dbReference type="EMBL" id="BMGG01000001">
    <property type="protein sequence ID" value="GGC46837.1"/>
    <property type="molecule type" value="Genomic_DNA"/>
</dbReference>
<comment type="caution">
    <text evidence="4">The sequence shown here is derived from an EMBL/GenBank/DDBJ whole genome shotgun (WGS) entry which is preliminary data.</text>
</comment>
<proteinExistence type="inferred from homology"/>
<dbReference type="GO" id="GO:0047617">
    <property type="term" value="F:fatty acyl-CoA hydrolase activity"/>
    <property type="evidence" value="ECO:0007669"/>
    <property type="project" value="InterPro"/>
</dbReference>
<gene>
    <name evidence="4" type="ORF">GCM10010994_02490</name>
</gene>
<dbReference type="RefSeq" id="WP_244641675.1">
    <property type="nucleotide sequence ID" value="NZ_BMGG01000001.1"/>
</dbReference>
<name>A0A916TWG5_9HYPH</name>
<sequence>MNDATPALGADRSRVVTWVDPAAGRSATAGLSGLEIMQGIRDRRFPPPPMAALIGFDCTVAEEGRIAMELDSREDLENLAGMLHGGAAATVLDTAMGAAAHTLLPAGWISVTLDIKLTYMRPITLRSGRVRGTGRVLNRGRQTAYVEGELRDGRDALCVHAVGNFSLIAPERG</sequence>
<organism evidence="4 5">
    <name type="scientific">Chelatococcus reniformis</name>
    <dbReference type="NCBI Taxonomy" id="1494448"/>
    <lineage>
        <taxon>Bacteria</taxon>
        <taxon>Pseudomonadati</taxon>
        <taxon>Pseudomonadota</taxon>
        <taxon>Alphaproteobacteria</taxon>
        <taxon>Hyphomicrobiales</taxon>
        <taxon>Chelatococcaceae</taxon>
        <taxon>Chelatococcus</taxon>
    </lineage>
</organism>
<evidence type="ECO:0000259" key="3">
    <source>
        <dbReference type="Pfam" id="PF03061"/>
    </source>
</evidence>
<dbReference type="InterPro" id="IPR006683">
    <property type="entry name" value="Thioestr_dom"/>
</dbReference>
<feature type="domain" description="Thioesterase" evidence="3">
    <location>
        <begin position="81"/>
        <end position="158"/>
    </location>
</feature>
<dbReference type="Proteomes" id="UP000637002">
    <property type="component" value="Unassembled WGS sequence"/>
</dbReference>
<dbReference type="InterPro" id="IPR003736">
    <property type="entry name" value="PAAI_dom"/>
</dbReference>
<reference evidence="4" key="2">
    <citation type="submission" date="2020-09" db="EMBL/GenBank/DDBJ databases">
        <authorList>
            <person name="Sun Q."/>
            <person name="Zhou Y."/>
        </authorList>
    </citation>
    <scope>NUCLEOTIDE SEQUENCE</scope>
    <source>
        <strain evidence="4">CGMCC 1.12919</strain>
    </source>
</reference>
<evidence type="ECO:0000313" key="4">
    <source>
        <dbReference type="EMBL" id="GGC46837.1"/>
    </source>
</evidence>
<dbReference type="NCBIfam" id="TIGR00369">
    <property type="entry name" value="unchar_dom_1"/>
    <property type="match status" value="1"/>
</dbReference>
<dbReference type="InterPro" id="IPR029069">
    <property type="entry name" value="HotDog_dom_sf"/>
</dbReference>
<protein>
    <submittedName>
        <fullName evidence="4">Phenylacetic acid degradation protein</fullName>
    </submittedName>
</protein>
<keyword evidence="2" id="KW-0378">Hydrolase</keyword>
<dbReference type="SUPFAM" id="SSF54637">
    <property type="entry name" value="Thioesterase/thiol ester dehydrase-isomerase"/>
    <property type="match status" value="1"/>
</dbReference>
<reference evidence="4" key="1">
    <citation type="journal article" date="2014" name="Int. J. Syst. Evol. Microbiol.">
        <title>Complete genome sequence of Corynebacterium casei LMG S-19264T (=DSM 44701T), isolated from a smear-ripened cheese.</title>
        <authorList>
            <consortium name="US DOE Joint Genome Institute (JGI-PGF)"/>
            <person name="Walter F."/>
            <person name="Albersmeier A."/>
            <person name="Kalinowski J."/>
            <person name="Ruckert C."/>
        </authorList>
    </citation>
    <scope>NUCLEOTIDE SEQUENCE</scope>
    <source>
        <strain evidence="4">CGMCC 1.12919</strain>
    </source>
</reference>